<evidence type="ECO:0000313" key="2">
    <source>
        <dbReference type="EMBL" id="CAE2241896.1"/>
    </source>
</evidence>
<reference evidence="2" key="1">
    <citation type="submission" date="2021-01" db="EMBL/GenBank/DDBJ databases">
        <authorList>
            <person name="Corre E."/>
            <person name="Pelletier E."/>
            <person name="Niang G."/>
            <person name="Scheremetjew M."/>
            <person name="Finn R."/>
            <person name="Kale V."/>
            <person name="Holt S."/>
            <person name="Cochrane G."/>
            <person name="Meng A."/>
            <person name="Brown T."/>
            <person name="Cohen L."/>
        </authorList>
    </citation>
    <scope>NUCLEOTIDE SEQUENCE</scope>
    <source>
        <strain evidence="2">Isolate 1302-5</strain>
    </source>
</reference>
<feature type="signal peptide" evidence="1">
    <location>
        <begin position="1"/>
        <end position="27"/>
    </location>
</feature>
<dbReference type="PANTHER" id="PTHR33970:SF2">
    <property type="entry name" value="OS01G0716400 PROTEIN"/>
    <property type="match status" value="1"/>
</dbReference>
<dbReference type="Gene3D" id="2.40.128.20">
    <property type="match status" value="1"/>
</dbReference>
<sequence length="600" mass="66705">MRMRSHRTLLLICRYAVFNVLLDPIASAFVAPYHRLKRVVGREDSLLRRPIHSKISRARYLSARRVEDIEIDDTIAHVALVAGEGTSGYGRTSPEPDPEWSVVAAQLARRLRNFAGETPGGDDMIAAESFEASRLSAHDLEGFDIVVALGVSSPSEESALSSALDTASHSVKGVLADQTCGKRTLQRRVAGDFAVSSSSKQIIAKLIPWSKAATGMRLLEKTETLLARKSSEDYIFAVLFMVHGLVRSLDVVKSDVNPSWEKGILRNAAEFKKMSDCCGPEIYNAVTDTQTKKAIDLLNSVDLRDQVGSYRVIVSNETPELEEFTLCILQQNNCFGCDAPILERPRVPLLDTWRGSPLTAESAREIFIGHLDHPAANPACSQKKPWSWKIVVGANPAYDAFPMQHQIFYPVGDSGTSKSLWYDPVFCVETLDGPNVWCKRHYRCTPRRHWSDKSEGSSPTPGAWTLNTLDNGMVSEEKWTAVDAADDLSWCILHYSGAARRAGQSYVGALLCSPDGQWPSSARSGVGLERIRAAFRKCDLELWELFGGSTESSYMWSEKFTDWAKENPPPLDRIGDMSITAWRKKEREKAFAFKGQEMFS</sequence>
<protein>
    <recommendedName>
        <fullName evidence="3">VDE lipocalin domain-containing protein</fullName>
    </recommendedName>
</protein>
<dbReference type="GO" id="GO:0046422">
    <property type="term" value="F:violaxanthin de-epoxidase activity"/>
    <property type="evidence" value="ECO:0007669"/>
    <property type="project" value="InterPro"/>
</dbReference>
<organism evidence="2">
    <name type="scientific">Odontella aurita</name>
    <dbReference type="NCBI Taxonomy" id="265563"/>
    <lineage>
        <taxon>Eukaryota</taxon>
        <taxon>Sar</taxon>
        <taxon>Stramenopiles</taxon>
        <taxon>Ochrophyta</taxon>
        <taxon>Bacillariophyta</taxon>
        <taxon>Mediophyceae</taxon>
        <taxon>Biddulphiophycidae</taxon>
        <taxon>Eupodiscales</taxon>
        <taxon>Odontellaceae</taxon>
        <taxon>Odontella</taxon>
    </lineage>
</organism>
<dbReference type="EMBL" id="HBKQ01023897">
    <property type="protein sequence ID" value="CAE2241896.1"/>
    <property type="molecule type" value="Transcribed_RNA"/>
</dbReference>
<dbReference type="InterPro" id="IPR012674">
    <property type="entry name" value="Calycin"/>
</dbReference>
<evidence type="ECO:0008006" key="3">
    <source>
        <dbReference type="Google" id="ProtNLM"/>
    </source>
</evidence>
<evidence type="ECO:0000256" key="1">
    <source>
        <dbReference type="SAM" id="SignalP"/>
    </source>
</evidence>
<dbReference type="GO" id="GO:0010028">
    <property type="term" value="P:xanthophyll cycle"/>
    <property type="evidence" value="ECO:0007669"/>
    <property type="project" value="InterPro"/>
</dbReference>
<proteinExistence type="predicted"/>
<dbReference type="PANTHER" id="PTHR33970">
    <property type="entry name" value="VIOLAXANTHIN DE-EPOXIDASE, CHLOROPLASTIC-RELATED"/>
    <property type="match status" value="1"/>
</dbReference>
<accession>A0A7S4IWQ5</accession>
<dbReference type="AlphaFoldDB" id="A0A7S4IWQ5"/>
<feature type="chain" id="PRO_5031469823" description="VDE lipocalin domain-containing protein" evidence="1">
    <location>
        <begin position="28"/>
        <end position="600"/>
    </location>
</feature>
<dbReference type="InterPro" id="IPR044682">
    <property type="entry name" value="VDE"/>
</dbReference>
<name>A0A7S4IWQ5_9STRA</name>
<gene>
    <name evidence="2" type="ORF">OAUR00152_LOCUS16260</name>
</gene>
<keyword evidence="1" id="KW-0732">Signal</keyword>